<feature type="compositionally biased region" description="Low complexity" evidence="1">
    <location>
        <begin position="463"/>
        <end position="492"/>
    </location>
</feature>
<evidence type="ECO:0000313" key="2">
    <source>
        <dbReference type="EMBL" id="EFJ42758.1"/>
    </source>
</evidence>
<proteinExistence type="predicted"/>
<feature type="region of interest" description="Disordered" evidence="1">
    <location>
        <begin position="357"/>
        <end position="383"/>
    </location>
</feature>
<dbReference type="EMBL" id="GL378379">
    <property type="protein sequence ID" value="EFJ42758.1"/>
    <property type="molecule type" value="Genomic_DNA"/>
</dbReference>
<reference evidence="2 3" key="1">
    <citation type="journal article" date="2010" name="Science">
        <title>Genomic analysis of organismal complexity in the multicellular green alga Volvox carteri.</title>
        <authorList>
            <person name="Prochnik S.E."/>
            <person name="Umen J."/>
            <person name="Nedelcu A.M."/>
            <person name="Hallmann A."/>
            <person name="Miller S.M."/>
            <person name="Nishii I."/>
            <person name="Ferris P."/>
            <person name="Kuo A."/>
            <person name="Mitros T."/>
            <person name="Fritz-Laylin L.K."/>
            <person name="Hellsten U."/>
            <person name="Chapman J."/>
            <person name="Simakov O."/>
            <person name="Rensing S.A."/>
            <person name="Terry A."/>
            <person name="Pangilinan J."/>
            <person name="Kapitonov V."/>
            <person name="Jurka J."/>
            <person name="Salamov A."/>
            <person name="Shapiro H."/>
            <person name="Schmutz J."/>
            <person name="Grimwood J."/>
            <person name="Lindquist E."/>
            <person name="Lucas S."/>
            <person name="Grigoriev I.V."/>
            <person name="Schmitt R."/>
            <person name="Kirk D."/>
            <person name="Rokhsar D.S."/>
        </authorList>
    </citation>
    <scope>NUCLEOTIDE SEQUENCE [LARGE SCALE GENOMIC DNA]</scope>
    <source>
        <strain evidence="3">f. Nagariensis / Eve</strain>
    </source>
</reference>
<dbReference type="STRING" id="3068.D8UBZ8"/>
<organism evidence="3">
    <name type="scientific">Volvox carteri f. nagariensis</name>
    <dbReference type="NCBI Taxonomy" id="3068"/>
    <lineage>
        <taxon>Eukaryota</taxon>
        <taxon>Viridiplantae</taxon>
        <taxon>Chlorophyta</taxon>
        <taxon>core chlorophytes</taxon>
        <taxon>Chlorophyceae</taxon>
        <taxon>CS clade</taxon>
        <taxon>Chlamydomonadales</taxon>
        <taxon>Volvocaceae</taxon>
        <taxon>Volvox</taxon>
    </lineage>
</organism>
<feature type="compositionally biased region" description="Basic and acidic residues" evidence="1">
    <location>
        <begin position="433"/>
        <end position="448"/>
    </location>
</feature>
<dbReference type="eggNOG" id="ENOG502QWQN">
    <property type="taxonomic scope" value="Eukaryota"/>
</dbReference>
<dbReference type="OrthoDB" id="544957at2759"/>
<dbReference type="KEGG" id="vcn:VOLCADRAFT_97142"/>
<name>D8UBZ8_VOLCA</name>
<dbReference type="Proteomes" id="UP000001058">
    <property type="component" value="Unassembled WGS sequence"/>
</dbReference>
<dbReference type="RefSeq" id="XP_002956219.1">
    <property type="nucleotide sequence ID" value="XM_002956173.1"/>
</dbReference>
<feature type="compositionally biased region" description="Gly residues" evidence="1">
    <location>
        <begin position="363"/>
        <end position="383"/>
    </location>
</feature>
<keyword evidence="3" id="KW-1185">Reference proteome</keyword>
<dbReference type="AlphaFoldDB" id="D8UBZ8"/>
<accession>D8UBZ8</accession>
<feature type="region of interest" description="Disordered" evidence="1">
    <location>
        <begin position="419"/>
        <end position="538"/>
    </location>
</feature>
<protein>
    <submittedName>
        <fullName evidence="2">Uncharacterized protein</fullName>
    </submittedName>
</protein>
<evidence type="ECO:0000313" key="3">
    <source>
        <dbReference type="Proteomes" id="UP000001058"/>
    </source>
</evidence>
<feature type="region of interest" description="Disordered" evidence="1">
    <location>
        <begin position="237"/>
        <end position="259"/>
    </location>
</feature>
<gene>
    <name evidence="2" type="ORF">VOLCADRAFT_97142</name>
</gene>
<feature type="compositionally biased region" description="Pro residues" evidence="1">
    <location>
        <begin position="514"/>
        <end position="530"/>
    </location>
</feature>
<dbReference type="InParanoid" id="D8UBZ8"/>
<evidence type="ECO:0000256" key="1">
    <source>
        <dbReference type="SAM" id="MobiDB-lite"/>
    </source>
</evidence>
<dbReference type="GeneID" id="9618970"/>
<sequence length="570" mass="57912">MPVLRGLAGFVPGVGRDVEANVTPGEFFEGWHKGGRRGRSLPRLRVSTSSHLPGGHGAGVWGSRNGSPERSRFGGGFGAASAAGGGLALMPTQPDLLSDAQRWVANWPDAVGQTNLLSAFHVAEQHAAADCWYILSDGLAHDQQACLEYLARRSEAGCLPVIHAVVLGRATRRRGAGMRPNEGQAGRQGLGVVPLMGAPHSGIVGPKGVYWHDTRGHRRAWRAAQRQDWEDAKATLERQRSEQLAATRGSPYSTPGKPPLPFVSMISGGGGIGSRPTSATAYAALPKNKEGSGLIRIAYEPSEQRAACAAAEYDAAMGLERLAEKLSSPLHTPPGSRPVSALSSGALYGSGSRPVSGLKAAASGGGSGAAAGAGGGDGSMETGGGASEYLEAITEDLAEASAPLDALYGTAGAGAAAAGSRISSTDVLDDDGLDVRPSRGRSGGRDQDSAVGSSASAPPPLPLSLASSSAASAAPSPRPVSARGASAGNSARVTSARSSAGRKATGLGMLPEGAPLPPEGPPPLPEPSAPLQPLRGEKSDEFKQHVALQFALLLISPGSVALLSVLPHDH</sequence>